<name>A0A377UT31_KLEPN</name>
<evidence type="ECO:0000313" key="1">
    <source>
        <dbReference type="EMBL" id="STS99876.1"/>
    </source>
</evidence>
<proteinExistence type="predicted"/>
<dbReference type="Proteomes" id="UP000255518">
    <property type="component" value="Unassembled WGS sequence"/>
</dbReference>
<reference evidence="1 2" key="1">
    <citation type="submission" date="2018-06" db="EMBL/GenBank/DDBJ databases">
        <authorList>
            <consortium name="Pathogen Informatics"/>
            <person name="Doyle S."/>
        </authorList>
    </citation>
    <scope>NUCLEOTIDE SEQUENCE [LARGE SCALE GENOMIC DNA]</scope>
    <source>
        <strain evidence="1 2">NCTC13443</strain>
    </source>
</reference>
<evidence type="ECO:0000313" key="2">
    <source>
        <dbReference type="Proteomes" id="UP000255518"/>
    </source>
</evidence>
<protein>
    <submittedName>
        <fullName evidence="1">Uncharacterized protein</fullName>
    </submittedName>
</protein>
<sequence>MCDKKYRNYEVAIMVDVNPFDRVMNELKSRGRKNAHILSILQFDWPASGGHHREAELLHHRRD</sequence>
<accession>A0A377UT31</accession>
<dbReference type="AlphaFoldDB" id="A0A377UT31"/>
<dbReference type="EMBL" id="UGKT01000001">
    <property type="protein sequence ID" value="STS99876.1"/>
    <property type="molecule type" value="Genomic_DNA"/>
</dbReference>
<organism evidence="1 2">
    <name type="scientific">Klebsiella pneumoniae</name>
    <dbReference type="NCBI Taxonomy" id="573"/>
    <lineage>
        <taxon>Bacteria</taxon>
        <taxon>Pseudomonadati</taxon>
        <taxon>Pseudomonadota</taxon>
        <taxon>Gammaproteobacteria</taxon>
        <taxon>Enterobacterales</taxon>
        <taxon>Enterobacteriaceae</taxon>
        <taxon>Klebsiella/Raoultella group</taxon>
        <taxon>Klebsiella</taxon>
        <taxon>Klebsiella pneumoniae complex</taxon>
    </lineage>
</organism>
<gene>
    <name evidence="1" type="ORF">NCTC13443_00119</name>
</gene>